<dbReference type="EMBL" id="JAJNUD010000006">
    <property type="protein sequence ID" value="MCD5517771.1"/>
    <property type="molecule type" value="Genomic_DNA"/>
</dbReference>
<keyword evidence="1" id="KW-0472">Membrane</keyword>
<feature type="transmembrane region" description="Helical" evidence="1">
    <location>
        <begin position="33"/>
        <end position="56"/>
    </location>
</feature>
<feature type="transmembrane region" description="Helical" evidence="1">
    <location>
        <begin position="105"/>
        <end position="126"/>
    </location>
</feature>
<organism evidence="3 4">
    <name type="scientific">Lactobacillus delbrueckii subsp. allosunkii</name>
    <dbReference type="NCBI Taxonomy" id="1050107"/>
    <lineage>
        <taxon>Bacteria</taxon>
        <taxon>Bacillati</taxon>
        <taxon>Bacillota</taxon>
        <taxon>Bacilli</taxon>
        <taxon>Lactobacillales</taxon>
        <taxon>Lactobacillaceae</taxon>
        <taxon>Lactobacillus</taxon>
    </lineage>
</organism>
<feature type="domain" description="Acyltransferase 3" evidence="2">
    <location>
        <begin position="4"/>
        <end position="126"/>
    </location>
</feature>
<sequence>MFSLSIIGIMVFHYFEHIRSAHLLLKSEQFWDYYIGSTGVDFLLFLSGMGLFYSLTKNDDICQFYKKRLVRILPAYLLVSMPFFAWRDFIHLHTGILTFIRDLLFLNFIDHADTTYWFIFFIIVMYRKYNIHFDIWLPLPY</sequence>
<dbReference type="Pfam" id="PF01757">
    <property type="entry name" value="Acyl_transf_3"/>
    <property type="match status" value="1"/>
</dbReference>
<gene>
    <name evidence="3" type="ORF">LOB39_04145</name>
</gene>
<dbReference type="RefSeq" id="WP_231523399.1">
    <property type="nucleotide sequence ID" value="NZ_JAJNUD010000006.1"/>
</dbReference>
<keyword evidence="1" id="KW-1133">Transmembrane helix</keyword>
<reference evidence="3 4" key="1">
    <citation type="submission" date="2021-12" db="EMBL/GenBank/DDBJ databases">
        <title>Antimicrobial susceptibility of Lactobacillus delbrueckii subsp. lactis obtained from milk products and other habitats.</title>
        <authorList>
            <person name="Shani N."/>
        </authorList>
    </citation>
    <scope>NUCLEOTIDE SEQUENCE [LARGE SCALE GENOMIC DNA]</scope>
    <source>
        <strain evidence="3 4">CIRM BIA 266</strain>
    </source>
</reference>
<evidence type="ECO:0000256" key="1">
    <source>
        <dbReference type="SAM" id="Phobius"/>
    </source>
</evidence>
<proteinExistence type="predicted"/>
<feature type="transmembrane region" description="Helical" evidence="1">
    <location>
        <begin position="68"/>
        <end position="85"/>
    </location>
</feature>
<dbReference type="Proteomes" id="UP001320314">
    <property type="component" value="Unassembled WGS sequence"/>
</dbReference>
<evidence type="ECO:0000313" key="3">
    <source>
        <dbReference type="EMBL" id="MCD5517771.1"/>
    </source>
</evidence>
<evidence type="ECO:0000259" key="2">
    <source>
        <dbReference type="Pfam" id="PF01757"/>
    </source>
</evidence>
<dbReference type="InterPro" id="IPR002656">
    <property type="entry name" value="Acyl_transf_3_dom"/>
</dbReference>
<comment type="caution">
    <text evidence="3">The sequence shown here is derived from an EMBL/GenBank/DDBJ whole genome shotgun (WGS) entry which is preliminary data.</text>
</comment>
<evidence type="ECO:0000313" key="4">
    <source>
        <dbReference type="Proteomes" id="UP001320314"/>
    </source>
</evidence>
<name>A0ABD4SAC6_9LACO</name>
<protein>
    <recommendedName>
        <fullName evidence="2">Acyltransferase 3 domain-containing protein</fullName>
    </recommendedName>
</protein>
<accession>A0ABD4SAC6</accession>
<keyword evidence="1" id="KW-0812">Transmembrane</keyword>
<dbReference type="AlphaFoldDB" id="A0ABD4SAC6"/>